<evidence type="ECO:0000313" key="10">
    <source>
        <dbReference type="Proteomes" id="UP000011713"/>
    </source>
</evidence>
<organism evidence="9 10">
    <name type="scientific">Hyaloperonospora arabidopsidis (strain Emoy2)</name>
    <name type="common">Downy mildew agent</name>
    <name type="synonym">Peronospora arabidopsidis</name>
    <dbReference type="NCBI Taxonomy" id="559515"/>
    <lineage>
        <taxon>Eukaryota</taxon>
        <taxon>Sar</taxon>
        <taxon>Stramenopiles</taxon>
        <taxon>Oomycota</taxon>
        <taxon>Peronosporomycetes</taxon>
        <taxon>Peronosporales</taxon>
        <taxon>Peronosporaceae</taxon>
        <taxon>Hyaloperonospora</taxon>
    </lineage>
</organism>
<dbReference type="eggNOG" id="KOG0280">
    <property type="taxonomic scope" value="Eukaryota"/>
</dbReference>
<evidence type="ECO:0000256" key="7">
    <source>
        <dbReference type="ARBA" id="ARBA00047551"/>
    </source>
</evidence>
<dbReference type="OMA" id="KWEARSI"/>
<sequence length="487" mass="53509">METLATFDTVNTADCVESCPVAGFKSSMVVATYQLHKAAEFGGTCDRRSGTLQRFHLDCNGATDTDHADVTVCKLEEATTSSGVFDIKWNTQAMNDKAILGVATAGGSIELYELAKTGDKQTLRESGVATDEDTDSMCLSLDWNNRVHTNAQPSICASHSNGYVSVWNVAPQGIVHQAKWRAHDLYGSPIEAWISAFNCHDPNVLFSGADDAILKGWDLRAGFASPNFKNTLQYSMGVCSIQFHPHDEWLVAVGSYDEQVAVWDHRNMSNPLAMCSAGGGVWRLKWHPAESRKELLLAACMHNGFHVLELVAGKSSLRMAASYDRHDSLAYGVDWWQHPAALPANAPVIGSASFYDHTFHVWRQPLQTDKANSAKQLPAASIPSPSSVPLMSSPRSDSHMLSKANLCSAFVSLARWNIFNKRHENPKDLQVEKDADSSLDFEIETCGTAAVFERLPLKSTRDAVTWRGTRRVKLLATVRKTHGMVSH</sequence>
<keyword evidence="2" id="KW-0853">WD repeat</keyword>
<dbReference type="EMBL" id="JH598070">
    <property type="status" value="NOT_ANNOTATED_CDS"/>
    <property type="molecule type" value="Genomic_DNA"/>
</dbReference>
<dbReference type="InterPro" id="IPR015943">
    <property type="entry name" value="WD40/YVTN_repeat-like_dom_sf"/>
</dbReference>
<dbReference type="EC" id="3.1.1.97" evidence="6"/>
<evidence type="ECO:0000313" key="9">
    <source>
        <dbReference type="EnsemblProtists" id="HpaP803374"/>
    </source>
</evidence>
<dbReference type="FunCoup" id="M4BAR4">
    <property type="interactions" value="214"/>
</dbReference>
<dbReference type="Pfam" id="PF00400">
    <property type="entry name" value="WD40"/>
    <property type="match status" value="1"/>
</dbReference>
<evidence type="ECO:0000256" key="1">
    <source>
        <dbReference type="ARBA" id="ARBA00005156"/>
    </source>
</evidence>
<dbReference type="Gene3D" id="2.130.10.10">
    <property type="entry name" value="YVTN repeat-like/Quinoprotein amine dehydrogenase"/>
    <property type="match status" value="1"/>
</dbReference>
<dbReference type="SUPFAM" id="SSF50978">
    <property type="entry name" value="WD40 repeat-like"/>
    <property type="match status" value="1"/>
</dbReference>
<proteinExistence type="inferred from homology"/>
<reference evidence="10" key="1">
    <citation type="journal article" date="2010" name="Science">
        <title>Signatures of adaptation to obligate biotrophy in the Hyaloperonospora arabidopsidis genome.</title>
        <authorList>
            <person name="Baxter L."/>
            <person name="Tripathy S."/>
            <person name="Ishaque N."/>
            <person name="Boot N."/>
            <person name="Cabral A."/>
            <person name="Kemen E."/>
            <person name="Thines M."/>
            <person name="Ah-Fong A."/>
            <person name="Anderson R."/>
            <person name="Badejoko W."/>
            <person name="Bittner-Eddy P."/>
            <person name="Boore J.L."/>
            <person name="Chibucos M.C."/>
            <person name="Coates M."/>
            <person name="Dehal P."/>
            <person name="Delehaunty K."/>
            <person name="Dong S."/>
            <person name="Downton P."/>
            <person name="Dumas B."/>
            <person name="Fabro G."/>
            <person name="Fronick C."/>
            <person name="Fuerstenberg S.I."/>
            <person name="Fulton L."/>
            <person name="Gaulin E."/>
            <person name="Govers F."/>
            <person name="Hughes L."/>
            <person name="Humphray S."/>
            <person name="Jiang R.H."/>
            <person name="Judelson H."/>
            <person name="Kamoun S."/>
            <person name="Kyung K."/>
            <person name="Meijer H."/>
            <person name="Minx P."/>
            <person name="Morris P."/>
            <person name="Nelson J."/>
            <person name="Phuntumart V."/>
            <person name="Qutob D."/>
            <person name="Rehmany A."/>
            <person name="Rougon-Cardoso A."/>
            <person name="Ryden P."/>
            <person name="Torto-Alalibo T."/>
            <person name="Studholme D."/>
            <person name="Wang Y."/>
            <person name="Win J."/>
            <person name="Wood J."/>
            <person name="Clifton S.W."/>
            <person name="Rogers J."/>
            <person name="Van den Ackerveken G."/>
            <person name="Jones J.D."/>
            <person name="McDowell J.M."/>
            <person name="Beynon J."/>
            <person name="Tyler B.M."/>
        </authorList>
    </citation>
    <scope>NUCLEOTIDE SEQUENCE [LARGE SCALE GENOMIC DNA]</scope>
    <source>
        <strain evidence="10">Emoy2</strain>
    </source>
</reference>
<evidence type="ECO:0000256" key="8">
    <source>
        <dbReference type="SAM" id="MobiDB-lite"/>
    </source>
</evidence>
<keyword evidence="4" id="KW-0378">Hydrolase</keyword>
<dbReference type="InterPro" id="IPR001680">
    <property type="entry name" value="WD40_rpt"/>
</dbReference>
<comment type="catalytic activity">
    <reaction evidence="7">
        <text>diphthine methyl ester-[translation elongation factor 2] + H2O = diphthine-[translation elongation factor 2] + methanol + H(+)</text>
        <dbReference type="Rhea" id="RHEA:42656"/>
        <dbReference type="Rhea" id="RHEA-COMP:10172"/>
        <dbReference type="Rhea" id="RHEA-COMP:10173"/>
        <dbReference type="ChEBI" id="CHEBI:15377"/>
        <dbReference type="ChEBI" id="CHEBI:15378"/>
        <dbReference type="ChEBI" id="CHEBI:17790"/>
        <dbReference type="ChEBI" id="CHEBI:79005"/>
        <dbReference type="ChEBI" id="CHEBI:82696"/>
        <dbReference type="EC" id="3.1.1.97"/>
    </reaction>
</comment>
<dbReference type="GO" id="GO:0005737">
    <property type="term" value="C:cytoplasm"/>
    <property type="evidence" value="ECO:0007669"/>
    <property type="project" value="TreeGrafter"/>
</dbReference>
<comment type="pathway">
    <text evidence="1">Protein modification; peptidyl-diphthamide biosynthesis.</text>
</comment>
<dbReference type="EnsemblProtists" id="HpaT803374">
    <property type="protein sequence ID" value="HpaP803374"/>
    <property type="gene ID" value="HpaG803374"/>
</dbReference>
<keyword evidence="3" id="KW-0677">Repeat</keyword>
<feature type="compositionally biased region" description="Low complexity" evidence="8">
    <location>
        <begin position="378"/>
        <end position="395"/>
    </location>
</feature>
<reference evidence="9" key="2">
    <citation type="submission" date="2015-06" db="UniProtKB">
        <authorList>
            <consortium name="EnsemblProtists"/>
        </authorList>
    </citation>
    <scope>IDENTIFICATION</scope>
    <source>
        <strain evidence="9">Emoy2</strain>
    </source>
</reference>
<protein>
    <recommendedName>
        <fullName evidence="6">methylated diphthine methylhydrolase</fullName>
        <ecNumber evidence="6">3.1.1.97</ecNumber>
    </recommendedName>
</protein>
<dbReference type="PANTHER" id="PTHR46042:SF1">
    <property type="entry name" value="DIPHTHINE METHYLTRANSFERASE"/>
    <property type="match status" value="1"/>
</dbReference>
<dbReference type="InParanoid" id="M4BAR4"/>
<name>M4BAR4_HYAAE</name>
<dbReference type="HOGENOM" id="CLU_036100_2_0_1"/>
<evidence type="ECO:0000256" key="6">
    <source>
        <dbReference type="ARBA" id="ARBA00039131"/>
    </source>
</evidence>
<comment type="similarity">
    <text evidence="5">Belongs to the DPH7 family.</text>
</comment>
<dbReference type="GO" id="GO:0017183">
    <property type="term" value="P:protein histidyl modification to diphthamide"/>
    <property type="evidence" value="ECO:0007669"/>
    <property type="project" value="TreeGrafter"/>
</dbReference>
<dbReference type="Proteomes" id="UP000011713">
    <property type="component" value="Unassembled WGS sequence"/>
</dbReference>
<dbReference type="InterPro" id="IPR036322">
    <property type="entry name" value="WD40_repeat_dom_sf"/>
</dbReference>
<evidence type="ECO:0000256" key="4">
    <source>
        <dbReference type="ARBA" id="ARBA00022801"/>
    </source>
</evidence>
<feature type="region of interest" description="Disordered" evidence="8">
    <location>
        <begin position="373"/>
        <end position="395"/>
    </location>
</feature>
<evidence type="ECO:0000256" key="2">
    <source>
        <dbReference type="ARBA" id="ARBA00022574"/>
    </source>
</evidence>
<dbReference type="InterPro" id="IPR052415">
    <property type="entry name" value="Diphthine_MTase"/>
</dbReference>
<dbReference type="AlphaFoldDB" id="M4BAR4"/>
<dbReference type="SMART" id="SM00320">
    <property type="entry name" value="WD40"/>
    <property type="match status" value="3"/>
</dbReference>
<accession>M4BAR4</accession>
<keyword evidence="10" id="KW-1185">Reference proteome</keyword>
<dbReference type="PANTHER" id="PTHR46042">
    <property type="entry name" value="DIPHTHINE METHYLTRANSFERASE"/>
    <property type="match status" value="1"/>
</dbReference>
<dbReference type="GO" id="GO:0061685">
    <property type="term" value="F:diphthine methylesterase activity"/>
    <property type="evidence" value="ECO:0007669"/>
    <property type="project" value="UniProtKB-EC"/>
</dbReference>
<evidence type="ECO:0000256" key="3">
    <source>
        <dbReference type="ARBA" id="ARBA00022737"/>
    </source>
</evidence>
<dbReference type="VEuPathDB" id="FungiDB:HpaG803374"/>
<evidence type="ECO:0000256" key="5">
    <source>
        <dbReference type="ARBA" id="ARBA00038092"/>
    </source>
</evidence>
<dbReference type="STRING" id="559515.M4BAR4"/>